<dbReference type="InterPro" id="IPR003439">
    <property type="entry name" value="ABC_transporter-like_ATP-bd"/>
</dbReference>
<dbReference type="OrthoDB" id="66620at2759"/>
<keyword evidence="5" id="KW-0547">Nucleotide-binding</keyword>
<evidence type="ECO:0000256" key="1">
    <source>
        <dbReference type="ARBA" id="ARBA00004141"/>
    </source>
</evidence>
<keyword evidence="4" id="KW-0812">Transmembrane</keyword>
<reference evidence="10 11" key="1">
    <citation type="submission" date="2019-09" db="EMBL/GenBank/DDBJ databases">
        <title>A chromosome-level genome assembly of the Chinese tupelo Nyssa sinensis.</title>
        <authorList>
            <person name="Yang X."/>
            <person name="Kang M."/>
            <person name="Yang Y."/>
            <person name="Xiong H."/>
            <person name="Wang M."/>
            <person name="Zhang Z."/>
            <person name="Wang Z."/>
            <person name="Wu H."/>
            <person name="Ma T."/>
            <person name="Liu J."/>
            <person name="Xi Z."/>
        </authorList>
    </citation>
    <scope>NUCLEOTIDE SEQUENCE [LARGE SCALE GENOMIC DNA]</scope>
    <source>
        <strain evidence="10">J267</strain>
        <tissue evidence="10">Leaf</tissue>
    </source>
</reference>
<accession>A0A5J4ZIF8</accession>
<evidence type="ECO:0000256" key="4">
    <source>
        <dbReference type="ARBA" id="ARBA00022692"/>
    </source>
</evidence>
<dbReference type="SMART" id="SM00382">
    <property type="entry name" value="AAA"/>
    <property type="match status" value="1"/>
</dbReference>
<gene>
    <name evidence="10" type="ORF">F0562_015904</name>
</gene>
<keyword evidence="7" id="KW-1133">Transmembrane helix</keyword>
<dbReference type="EMBL" id="CM018050">
    <property type="protein sequence ID" value="KAA8518430.1"/>
    <property type="molecule type" value="Genomic_DNA"/>
</dbReference>
<evidence type="ECO:0000256" key="5">
    <source>
        <dbReference type="ARBA" id="ARBA00022741"/>
    </source>
</evidence>
<dbReference type="FunFam" id="3.40.50.300:FF:000337">
    <property type="entry name" value="ABC transporter G family member 22"/>
    <property type="match status" value="1"/>
</dbReference>
<evidence type="ECO:0000256" key="6">
    <source>
        <dbReference type="ARBA" id="ARBA00022840"/>
    </source>
</evidence>
<dbReference type="Pfam" id="PF19055">
    <property type="entry name" value="ABC2_membrane_7"/>
    <property type="match status" value="1"/>
</dbReference>
<dbReference type="GO" id="GO:0140359">
    <property type="term" value="F:ABC-type transporter activity"/>
    <property type="evidence" value="ECO:0007669"/>
    <property type="project" value="InterPro"/>
</dbReference>
<dbReference type="PROSITE" id="PS50893">
    <property type="entry name" value="ABC_TRANSPORTER_2"/>
    <property type="match status" value="1"/>
</dbReference>
<dbReference type="PROSITE" id="PS00211">
    <property type="entry name" value="ABC_TRANSPORTER_1"/>
    <property type="match status" value="1"/>
</dbReference>
<dbReference type="AlphaFoldDB" id="A0A5J4ZIF8"/>
<dbReference type="CDD" id="cd03213">
    <property type="entry name" value="ABCG_EPDR"/>
    <property type="match status" value="1"/>
</dbReference>
<feature type="domain" description="ABC transporter" evidence="9">
    <location>
        <begin position="72"/>
        <end position="318"/>
    </location>
</feature>
<keyword evidence="11" id="KW-1185">Reference proteome</keyword>
<name>A0A5J4ZIF8_9ASTE</name>
<evidence type="ECO:0000256" key="2">
    <source>
        <dbReference type="ARBA" id="ARBA00005814"/>
    </source>
</evidence>
<evidence type="ECO:0000313" key="10">
    <source>
        <dbReference type="EMBL" id="KAA8518430.1"/>
    </source>
</evidence>
<dbReference type="GO" id="GO:0016887">
    <property type="term" value="F:ATP hydrolysis activity"/>
    <property type="evidence" value="ECO:0007669"/>
    <property type="project" value="InterPro"/>
</dbReference>
<dbReference type="InterPro" id="IPR017871">
    <property type="entry name" value="ABC_transporter-like_CS"/>
</dbReference>
<sequence>MKLDIDDVSSGAALSRASSASLGLSFSFTGFTMPPDEIADSRPFSDDDIAEDIEAGIKKRKLQTEPTLPIYLKFTDVTYKIILKGVTSTLEKDILNGITGSVNPGEVLALMGPSGSGKTTLLSLLGGRVKEPTPGGSITYNDQPYSKFLKSRIGFVTQDDVLFPHLTVKETLTYAALLRLPNKLTKEEKEKRALDVIYELGLERCQDTMIGGSFVRGVSGGERKRVCIGNEIIINPSLLFLDEPTSGLDSTTALRIVEMLHDIAEDGKTVITTIHQPSSRLFHKFDKLILLGKGSLLYFGKASEAMVYFASIGCSPLISMNPAEFLLDLSKWKHK</sequence>
<keyword evidence="8" id="KW-0472">Membrane</keyword>
<dbReference type="InterPro" id="IPR027417">
    <property type="entry name" value="P-loop_NTPase"/>
</dbReference>
<dbReference type="GO" id="GO:0016020">
    <property type="term" value="C:membrane"/>
    <property type="evidence" value="ECO:0007669"/>
    <property type="project" value="UniProtKB-SubCell"/>
</dbReference>
<evidence type="ECO:0000313" key="11">
    <source>
        <dbReference type="Proteomes" id="UP000325577"/>
    </source>
</evidence>
<protein>
    <recommendedName>
        <fullName evidence="9">ABC transporter domain-containing protein</fullName>
    </recommendedName>
</protein>
<keyword evidence="6" id="KW-0067">ATP-binding</keyword>
<dbReference type="PANTHER" id="PTHR48041">
    <property type="entry name" value="ABC TRANSPORTER G FAMILY MEMBER 28"/>
    <property type="match status" value="1"/>
</dbReference>
<dbReference type="InterPro" id="IPR050352">
    <property type="entry name" value="ABCG_transporters"/>
</dbReference>
<dbReference type="Pfam" id="PF00005">
    <property type="entry name" value="ABC_tran"/>
    <property type="match status" value="1"/>
</dbReference>
<evidence type="ECO:0000256" key="7">
    <source>
        <dbReference type="ARBA" id="ARBA00022989"/>
    </source>
</evidence>
<comment type="subcellular location">
    <subcellularLocation>
        <location evidence="1">Membrane</location>
        <topology evidence="1">Multi-pass membrane protein</topology>
    </subcellularLocation>
</comment>
<proteinExistence type="inferred from homology"/>
<organism evidence="10 11">
    <name type="scientific">Nyssa sinensis</name>
    <dbReference type="NCBI Taxonomy" id="561372"/>
    <lineage>
        <taxon>Eukaryota</taxon>
        <taxon>Viridiplantae</taxon>
        <taxon>Streptophyta</taxon>
        <taxon>Embryophyta</taxon>
        <taxon>Tracheophyta</taxon>
        <taxon>Spermatophyta</taxon>
        <taxon>Magnoliopsida</taxon>
        <taxon>eudicotyledons</taxon>
        <taxon>Gunneridae</taxon>
        <taxon>Pentapetalae</taxon>
        <taxon>asterids</taxon>
        <taxon>Cornales</taxon>
        <taxon>Nyssaceae</taxon>
        <taxon>Nyssa</taxon>
    </lineage>
</organism>
<evidence type="ECO:0000256" key="3">
    <source>
        <dbReference type="ARBA" id="ARBA00022448"/>
    </source>
</evidence>
<evidence type="ECO:0000256" key="8">
    <source>
        <dbReference type="ARBA" id="ARBA00023136"/>
    </source>
</evidence>
<dbReference type="Gene3D" id="3.40.50.300">
    <property type="entry name" value="P-loop containing nucleotide triphosphate hydrolases"/>
    <property type="match status" value="1"/>
</dbReference>
<dbReference type="InterPro" id="IPR003593">
    <property type="entry name" value="AAA+_ATPase"/>
</dbReference>
<dbReference type="SUPFAM" id="SSF52540">
    <property type="entry name" value="P-loop containing nucleoside triphosphate hydrolases"/>
    <property type="match status" value="1"/>
</dbReference>
<dbReference type="GO" id="GO:0005524">
    <property type="term" value="F:ATP binding"/>
    <property type="evidence" value="ECO:0007669"/>
    <property type="project" value="UniProtKB-KW"/>
</dbReference>
<evidence type="ECO:0000259" key="9">
    <source>
        <dbReference type="PROSITE" id="PS50893"/>
    </source>
</evidence>
<dbReference type="Proteomes" id="UP000325577">
    <property type="component" value="Linkage Group LG7"/>
</dbReference>
<dbReference type="InterPro" id="IPR043926">
    <property type="entry name" value="ABCG_dom"/>
</dbReference>
<keyword evidence="3" id="KW-0813">Transport</keyword>
<comment type="similarity">
    <text evidence="2">Belongs to the ABC transporter superfamily. ABCG family. Eye pigment precursor importer (TC 3.A.1.204) subfamily.</text>
</comment>
<dbReference type="PANTHER" id="PTHR48041:SF94">
    <property type="entry name" value="ABC TRANSPORTER G FAMILY MEMBER 22"/>
    <property type="match status" value="1"/>
</dbReference>